<sequence length="262" mass="29219">MVFSIFLLFSAFIVASESVTQCYHCNSPYCGDYYDSRLGAVSSCSDLYQNTFGKLVAPSNNEQDDVEIVATLRKNNDISAKFLKIPMKIWEFFNKNQNDHTPRPQRFGQLTMTQNSSIELQDDVETVTTTSEVNGTNARFLDIPRKIWELFNKGEIDQNTQFVCVKANYYSKGSCTSLSLFVLSKSLLGDHGQVSTYRGCVPKYTRSISTACDFVNQKVVGASKSTVHSCSTCDTNLCNSSTTMSVSMMLSTLTIFLISLII</sequence>
<feature type="chain" id="PRO_5044770037" description="Protein sleepless" evidence="8">
    <location>
        <begin position="19"/>
        <end position="262"/>
    </location>
</feature>
<keyword evidence="2" id="KW-0325">Glycoprotein</keyword>
<keyword evidence="7" id="KW-0449">Lipoprotein</keyword>
<evidence type="ECO:0000256" key="4">
    <source>
        <dbReference type="ARBA" id="ARBA00022729"/>
    </source>
</evidence>
<name>A0ABD1EQC4_HYPHA</name>
<dbReference type="EMBL" id="JBDJPC010000005">
    <property type="protein sequence ID" value="KAL1500973.1"/>
    <property type="molecule type" value="Genomic_DNA"/>
</dbReference>
<comment type="caution">
    <text evidence="9">The sequence shown here is derived from an EMBL/GenBank/DDBJ whole genome shotgun (WGS) entry which is preliminary data.</text>
</comment>
<comment type="subcellular location">
    <subcellularLocation>
        <location evidence="1">Membrane</location>
        <topology evidence="1">Lipid-anchor</topology>
        <topology evidence="1">GPI-anchor</topology>
    </subcellularLocation>
</comment>
<keyword evidence="3" id="KW-0812">Transmembrane</keyword>
<keyword evidence="6" id="KW-0472">Membrane</keyword>
<evidence type="ECO:0008006" key="11">
    <source>
        <dbReference type="Google" id="ProtNLM"/>
    </source>
</evidence>
<dbReference type="PANTHER" id="PTHR33562">
    <property type="entry name" value="ATILLA, ISOFORM B-RELATED-RELATED"/>
    <property type="match status" value="1"/>
</dbReference>
<evidence type="ECO:0000256" key="8">
    <source>
        <dbReference type="SAM" id="SignalP"/>
    </source>
</evidence>
<dbReference type="AlphaFoldDB" id="A0ABD1EQC4"/>
<protein>
    <recommendedName>
        <fullName evidence="11">Protein sleepless</fullName>
    </recommendedName>
</protein>
<organism evidence="9 10">
    <name type="scientific">Hypothenemus hampei</name>
    <name type="common">Coffee berry borer</name>
    <dbReference type="NCBI Taxonomy" id="57062"/>
    <lineage>
        <taxon>Eukaryota</taxon>
        <taxon>Metazoa</taxon>
        <taxon>Ecdysozoa</taxon>
        <taxon>Arthropoda</taxon>
        <taxon>Hexapoda</taxon>
        <taxon>Insecta</taxon>
        <taxon>Pterygota</taxon>
        <taxon>Neoptera</taxon>
        <taxon>Endopterygota</taxon>
        <taxon>Coleoptera</taxon>
        <taxon>Polyphaga</taxon>
        <taxon>Cucujiformia</taxon>
        <taxon>Curculionidae</taxon>
        <taxon>Scolytinae</taxon>
        <taxon>Hypothenemus</taxon>
    </lineage>
</organism>
<keyword evidence="5" id="KW-1133">Transmembrane helix</keyword>
<gene>
    <name evidence="9" type="ORF">ABEB36_006383</name>
</gene>
<evidence type="ECO:0000313" key="10">
    <source>
        <dbReference type="Proteomes" id="UP001566132"/>
    </source>
</evidence>
<dbReference type="Proteomes" id="UP001566132">
    <property type="component" value="Unassembled WGS sequence"/>
</dbReference>
<evidence type="ECO:0000256" key="6">
    <source>
        <dbReference type="ARBA" id="ARBA00023136"/>
    </source>
</evidence>
<proteinExistence type="predicted"/>
<reference evidence="9 10" key="1">
    <citation type="submission" date="2024-05" db="EMBL/GenBank/DDBJ databases">
        <title>Genetic variation in Jamaican populations of the coffee berry borer (Hypothenemus hampei).</title>
        <authorList>
            <person name="Errbii M."/>
            <person name="Myrie A."/>
        </authorList>
    </citation>
    <scope>NUCLEOTIDE SEQUENCE [LARGE SCALE GENOMIC DNA]</scope>
    <source>
        <strain evidence="9">JA-Hopewell-2020-01-JO</strain>
        <tissue evidence="9">Whole body</tissue>
    </source>
</reference>
<dbReference type="GO" id="GO:0098552">
    <property type="term" value="C:side of membrane"/>
    <property type="evidence" value="ECO:0007669"/>
    <property type="project" value="UniProtKB-KW"/>
</dbReference>
<evidence type="ECO:0000313" key="9">
    <source>
        <dbReference type="EMBL" id="KAL1500973.1"/>
    </source>
</evidence>
<keyword evidence="10" id="KW-1185">Reference proteome</keyword>
<feature type="signal peptide" evidence="8">
    <location>
        <begin position="1"/>
        <end position="18"/>
    </location>
</feature>
<evidence type="ECO:0000256" key="5">
    <source>
        <dbReference type="ARBA" id="ARBA00022989"/>
    </source>
</evidence>
<evidence type="ECO:0000256" key="1">
    <source>
        <dbReference type="ARBA" id="ARBA00004589"/>
    </source>
</evidence>
<evidence type="ECO:0000256" key="3">
    <source>
        <dbReference type="ARBA" id="ARBA00022692"/>
    </source>
</evidence>
<accession>A0ABD1EQC4</accession>
<evidence type="ECO:0000256" key="2">
    <source>
        <dbReference type="ARBA" id="ARBA00022622"/>
    </source>
</evidence>
<dbReference type="InterPro" id="IPR050975">
    <property type="entry name" value="Sleep_regulator"/>
</dbReference>
<evidence type="ECO:0000256" key="7">
    <source>
        <dbReference type="ARBA" id="ARBA00023288"/>
    </source>
</evidence>
<keyword evidence="4 8" id="KW-0732">Signal</keyword>
<keyword evidence="2" id="KW-0336">GPI-anchor</keyword>